<name>R9PEI2_PSEHS</name>
<dbReference type="FunFam" id="1.20.1110.10:FF:000023">
    <property type="entry name" value="Cation-transporting ATPase"/>
    <property type="match status" value="1"/>
</dbReference>
<dbReference type="SUPFAM" id="SSF81660">
    <property type="entry name" value="Metal cation-transporting ATPase, ATP-binding domain N"/>
    <property type="match status" value="1"/>
</dbReference>
<evidence type="ECO:0000313" key="19">
    <source>
        <dbReference type="Proteomes" id="UP000014071"/>
    </source>
</evidence>
<dbReference type="PANTHER" id="PTHR45630:SF8">
    <property type="entry name" value="CATION-TRANSPORTING ATPASE"/>
    <property type="match status" value="1"/>
</dbReference>
<dbReference type="GO" id="GO:0016887">
    <property type="term" value="F:ATP hydrolysis activity"/>
    <property type="evidence" value="ECO:0007669"/>
    <property type="project" value="InterPro"/>
</dbReference>
<feature type="region of interest" description="Disordered" evidence="14">
    <location>
        <begin position="124"/>
        <end position="151"/>
    </location>
</feature>
<evidence type="ECO:0000256" key="5">
    <source>
        <dbReference type="ARBA" id="ARBA00022723"/>
    </source>
</evidence>
<evidence type="ECO:0000256" key="3">
    <source>
        <dbReference type="ARBA" id="ARBA00022553"/>
    </source>
</evidence>
<evidence type="ECO:0000256" key="9">
    <source>
        <dbReference type="ARBA" id="ARBA00022967"/>
    </source>
</evidence>
<dbReference type="InterPro" id="IPR059000">
    <property type="entry name" value="ATPase_P-type_domA"/>
</dbReference>
<dbReference type="Gene3D" id="3.40.50.1000">
    <property type="entry name" value="HAD superfamily/HAD-like"/>
    <property type="match status" value="1"/>
</dbReference>
<feature type="transmembrane region" description="Helical" evidence="13">
    <location>
        <begin position="1274"/>
        <end position="1297"/>
    </location>
</feature>
<dbReference type="PANTHER" id="PTHR45630">
    <property type="entry name" value="CATION-TRANSPORTING ATPASE-RELATED"/>
    <property type="match status" value="1"/>
</dbReference>
<keyword evidence="8 13" id="KW-0460">Magnesium</keyword>
<comment type="similarity">
    <text evidence="2 13">Belongs to the cation transport ATPase (P-type) (TC 3.A.3) family. Type V subfamily.</text>
</comment>
<dbReference type="InterPro" id="IPR001757">
    <property type="entry name" value="P_typ_ATPase"/>
</dbReference>
<dbReference type="InterPro" id="IPR023299">
    <property type="entry name" value="ATPase_P-typ_cyto_dom_N"/>
</dbReference>
<keyword evidence="3" id="KW-0597">Phosphoprotein</keyword>
<dbReference type="Pfam" id="PF00690">
    <property type="entry name" value="Cation_ATPase_N"/>
    <property type="match status" value="1"/>
</dbReference>
<dbReference type="GeneID" id="24112627"/>
<gene>
    <name evidence="18" type="ORF">PHSY_007364</name>
</gene>
<dbReference type="GO" id="GO:0046872">
    <property type="term" value="F:metal ion binding"/>
    <property type="evidence" value="ECO:0007669"/>
    <property type="project" value="UniProtKB-UniRule"/>
</dbReference>
<dbReference type="InterPro" id="IPR023298">
    <property type="entry name" value="ATPase_P-typ_TM_dom_sf"/>
</dbReference>
<keyword evidence="11 13" id="KW-0472">Membrane</keyword>
<feature type="domain" description="Cation-transporting P-type ATPase N-terminal" evidence="16">
    <location>
        <begin position="340"/>
        <end position="390"/>
    </location>
</feature>
<feature type="transmembrane region" description="Helical" evidence="13">
    <location>
        <begin position="620"/>
        <end position="642"/>
    </location>
</feature>
<organism evidence="18 19">
    <name type="scientific">Pseudozyma hubeiensis (strain SY62)</name>
    <name type="common">Yeast</name>
    <dbReference type="NCBI Taxonomy" id="1305764"/>
    <lineage>
        <taxon>Eukaryota</taxon>
        <taxon>Fungi</taxon>
        <taxon>Dikarya</taxon>
        <taxon>Basidiomycota</taxon>
        <taxon>Ustilaginomycotina</taxon>
        <taxon>Ustilaginomycetes</taxon>
        <taxon>Ustilaginales</taxon>
        <taxon>Ustilaginaceae</taxon>
        <taxon>Pseudozyma</taxon>
    </lineage>
</organism>
<dbReference type="SFLD" id="SFLDF00027">
    <property type="entry name" value="p-type_atpase"/>
    <property type="match status" value="1"/>
</dbReference>
<evidence type="ECO:0000256" key="4">
    <source>
        <dbReference type="ARBA" id="ARBA00022692"/>
    </source>
</evidence>
<dbReference type="Proteomes" id="UP000014071">
    <property type="component" value="Unassembled WGS sequence"/>
</dbReference>
<dbReference type="STRING" id="1305764.R9PEI2"/>
<dbReference type="SFLD" id="SFLDG00002">
    <property type="entry name" value="C1.7:_P-type_atpase_like"/>
    <property type="match status" value="1"/>
</dbReference>
<evidence type="ECO:0000256" key="2">
    <source>
        <dbReference type="ARBA" id="ARBA00006000"/>
    </source>
</evidence>
<proteinExistence type="inferred from homology"/>
<dbReference type="PROSITE" id="PS00154">
    <property type="entry name" value="ATPASE_E1_E2"/>
    <property type="match status" value="1"/>
</dbReference>
<dbReference type="GO" id="GO:0016020">
    <property type="term" value="C:membrane"/>
    <property type="evidence" value="ECO:0007669"/>
    <property type="project" value="UniProtKB-SubCell"/>
</dbReference>
<feature type="transmembrane region" description="Helical" evidence="13">
    <location>
        <begin position="1248"/>
        <end position="1267"/>
    </location>
</feature>
<evidence type="ECO:0000256" key="12">
    <source>
        <dbReference type="ARBA" id="ARBA00049360"/>
    </source>
</evidence>
<evidence type="ECO:0000256" key="8">
    <source>
        <dbReference type="ARBA" id="ARBA00022842"/>
    </source>
</evidence>
<evidence type="ECO:0000259" key="17">
    <source>
        <dbReference type="Pfam" id="PF12409"/>
    </source>
</evidence>
<evidence type="ECO:0000313" key="18">
    <source>
        <dbReference type="EMBL" id="GAC99761.1"/>
    </source>
</evidence>
<dbReference type="Pfam" id="PF00122">
    <property type="entry name" value="E1-E2_ATPase"/>
    <property type="match status" value="1"/>
</dbReference>
<feature type="domain" description="P-type ATPase A" evidence="15">
    <location>
        <begin position="512"/>
        <end position="606"/>
    </location>
</feature>
<keyword evidence="19" id="KW-1185">Reference proteome</keyword>
<evidence type="ECO:0000259" key="16">
    <source>
        <dbReference type="Pfam" id="PF00690"/>
    </source>
</evidence>
<keyword evidence="4 13" id="KW-0812">Transmembrane</keyword>
<dbReference type="SUPFAM" id="SSF81665">
    <property type="entry name" value="Calcium ATPase, transmembrane domain M"/>
    <property type="match status" value="1"/>
</dbReference>
<evidence type="ECO:0000256" key="1">
    <source>
        <dbReference type="ARBA" id="ARBA00004141"/>
    </source>
</evidence>
<keyword evidence="5 13" id="KW-0479">Metal-binding</keyword>
<evidence type="ECO:0000256" key="14">
    <source>
        <dbReference type="SAM" id="MobiDB-lite"/>
    </source>
</evidence>
<dbReference type="InterPro" id="IPR008250">
    <property type="entry name" value="ATPase_P-typ_transduc_dom_A_sf"/>
</dbReference>
<evidence type="ECO:0000256" key="7">
    <source>
        <dbReference type="ARBA" id="ARBA00022840"/>
    </source>
</evidence>
<dbReference type="Pfam" id="PF12409">
    <property type="entry name" value="P5-ATPase"/>
    <property type="match status" value="1"/>
</dbReference>
<dbReference type="Pfam" id="PF13246">
    <property type="entry name" value="Cation_ATPase"/>
    <property type="match status" value="1"/>
</dbReference>
<feature type="transmembrane region" description="Helical" evidence="13">
    <location>
        <begin position="395"/>
        <end position="421"/>
    </location>
</feature>
<dbReference type="SUPFAM" id="SSF81653">
    <property type="entry name" value="Calcium ATPase, transduction domain A"/>
    <property type="match status" value="1"/>
</dbReference>
<accession>R9PEI2</accession>
<dbReference type="PRINTS" id="PR00119">
    <property type="entry name" value="CATATPASE"/>
</dbReference>
<keyword evidence="10 13" id="KW-1133">Transmembrane helix</keyword>
<dbReference type="InterPro" id="IPR006544">
    <property type="entry name" value="P-type_TPase_V"/>
</dbReference>
<dbReference type="OrthoDB" id="48943at2759"/>
<keyword evidence="6 13" id="KW-0547">Nucleotide-binding</keyword>
<dbReference type="eggNOG" id="KOG0208">
    <property type="taxonomic scope" value="Eukaryota"/>
</dbReference>
<dbReference type="SUPFAM" id="SSF56784">
    <property type="entry name" value="HAD-like"/>
    <property type="match status" value="1"/>
</dbReference>
<dbReference type="EMBL" id="DF238832">
    <property type="protein sequence ID" value="GAC99761.1"/>
    <property type="molecule type" value="Genomic_DNA"/>
</dbReference>
<dbReference type="Gene3D" id="2.70.150.10">
    <property type="entry name" value="Calcium-transporting ATPase, cytoplasmic transduction domain A"/>
    <property type="match status" value="1"/>
</dbReference>
<dbReference type="HOGENOM" id="CLU_001828_3_1_1"/>
<feature type="transmembrane region" description="Helical" evidence="13">
    <location>
        <begin position="1317"/>
        <end position="1345"/>
    </location>
</feature>
<dbReference type="InterPro" id="IPR018303">
    <property type="entry name" value="ATPase_P-typ_P_site"/>
</dbReference>
<dbReference type="Gene3D" id="3.40.1110.10">
    <property type="entry name" value="Calcium-transporting ATPase, cytoplasmic domain N"/>
    <property type="match status" value="1"/>
</dbReference>
<evidence type="ECO:0000256" key="11">
    <source>
        <dbReference type="ARBA" id="ARBA00023136"/>
    </source>
</evidence>
<dbReference type="GO" id="GO:0005524">
    <property type="term" value="F:ATP binding"/>
    <property type="evidence" value="ECO:0007669"/>
    <property type="project" value="UniProtKB-UniRule"/>
</dbReference>
<protein>
    <recommendedName>
        <fullName evidence="13">Cation-transporting ATPase</fullName>
        <ecNumber evidence="13">7.2.2.-</ecNumber>
    </recommendedName>
</protein>
<dbReference type="NCBIfam" id="TIGR01657">
    <property type="entry name" value="P-ATPase-V"/>
    <property type="match status" value="1"/>
</dbReference>
<dbReference type="GO" id="GO:0019829">
    <property type="term" value="F:ATPase-coupled monoatomic cation transmembrane transporter activity"/>
    <property type="evidence" value="ECO:0007669"/>
    <property type="project" value="UniProtKB-UniRule"/>
</dbReference>
<feature type="transmembrane region" description="Helical" evidence="13">
    <location>
        <begin position="1163"/>
        <end position="1181"/>
    </location>
</feature>
<sequence>MAGGSRLADAKRKRNQLRQAECIIDASFRRVAGHRRCAWEMSRLQRDGAHSLATAPNAKLWPSQLSKAPRPSEAPPCKCGGDFFPASSTFSVALIRRTPRSIDNGSIDELPDHHLPPRPELQELAQQAKRDSRISITASHDDDASTSKHQETRQSIYLADEDIQLHLRFYRRQLFLMTLWYLLCIITAGILFIADNWTNNKFWVRFNTTPSTLKQNKAANNKNKLIRIKSKHGEVDILPLKRVTFPSPIPFRQVFPSTLREPYRSPQEAAAAVNGSVSSTIQHTNDPQSLSYVDVLEYRATTLLLHPLSGRFYLLASWHDPSWSSTLGSDIVAPDHSLASTGLAAQDIRDRQALFGHNQVVVKGKSVFDLLIEEVLHPFYIFQIYSIILWCNDEYVPYAIVIAVVSVIGIVATTVTTKAAIEKLKKMSRFSCHVSALRSSPADTPSPIDEKSPAGDTDDDEEKQLPNSRLAIAGSSYEVLNSEALVPGDIVDLGAIYDTDKDAPNYGHRLVETLPCDMVLLEGDCIVNESMMTGESVPVVKAPISKDDLATVLAAGKDLSRLDKHILYSGTKLVRVRPGSNDTRATRALVIRTGFSTAKGSLVRQMLFPRPISHKFYRDAFMFIGNLFIIAIIGMVATIIYFKIIGVSSDEIALRSLDVLTIAVPPALPATLSICITFSIARLKRGQIFCLSPQRINVAGMVNMFVFDKTGTLTEEGLDVMGVRMVKDGNFTDLVQRPERCGAEGELSLLEAMATAHDLNLLDGEPIGEPLEVKMLEWTERKLEDDSSLAPIHLIKESAAEADPRQPTTKDGTLARVPIIHSHDSHPSLAVIRTFEFTASLRRMSVVVKRHQSRSAQIYCKGAAESISSLCSSSSLPSDYHAVLDRCTRAGFRVLAVAGKAVDALGWNGAQQLTRTHVESELEFLGLIIFENKLKAATTASIATIRDDAQLPIKMCTGDSVLTAVSVAKECGILSAQAEVFSPRIESKEKGAIEWVSVDDASRKLDAYTLDSPTAPLKDVELAVSGEILRTLLETCSPETISRVLVHCKVFGRFSPEQKQELVERLQTLGYVVAMTGDGANDCGALKSADVGLSLSEAEASVAAPFTSKIKDISAIIHLIREGRSTLTVSFAMFLFMSVYSLSEYFTVLLLYGKATSLDNAEYLFIDIFCILPVAVGLANSKPAKKLWKVVPEMRLSSAKPIISMLAQAAFGYIAQTIIYLVLHSKSWYQPPEFDPEDLTLNDMDNTALFRTSVFTYIIAGFAFSLGPPHRQLLWYNWILATALVVLAVFAFYFLFLTGGPFFGLFGFVDMPASFSWVIFGVVMAQAVVGMAFEVFGVAVVARWIGGVASRVSRKLGRGKRRPFRQVERSIYG</sequence>
<dbReference type="GO" id="GO:0140358">
    <property type="term" value="F:P-type transmembrane transporter activity"/>
    <property type="evidence" value="ECO:0007669"/>
    <property type="project" value="InterPro"/>
</dbReference>
<keyword evidence="7 13" id="KW-0067">ATP-binding</keyword>
<dbReference type="InterPro" id="IPR044492">
    <property type="entry name" value="P_typ_ATPase_HD_dom"/>
</dbReference>
<feature type="transmembrane region" description="Helical" evidence="13">
    <location>
        <begin position="174"/>
        <end position="194"/>
    </location>
</feature>
<feature type="transmembrane region" description="Helical" evidence="13">
    <location>
        <begin position="1202"/>
        <end position="1223"/>
    </location>
</feature>
<feature type="transmembrane region" description="Helical" evidence="13">
    <location>
        <begin position="662"/>
        <end position="681"/>
    </location>
</feature>
<feature type="region of interest" description="Disordered" evidence="14">
    <location>
        <begin position="436"/>
        <end position="463"/>
    </location>
</feature>
<feature type="compositionally biased region" description="Basic and acidic residues" evidence="14">
    <location>
        <begin position="128"/>
        <end position="151"/>
    </location>
</feature>
<comment type="subcellular location">
    <subcellularLocation>
        <location evidence="1 13">Membrane</location>
        <topology evidence="1 13">Multi-pass membrane protein</topology>
    </subcellularLocation>
</comment>
<comment type="catalytic activity">
    <reaction evidence="12 13">
        <text>ATP + H2O = ADP + phosphate + H(+)</text>
        <dbReference type="Rhea" id="RHEA:13065"/>
        <dbReference type="ChEBI" id="CHEBI:15377"/>
        <dbReference type="ChEBI" id="CHEBI:15378"/>
        <dbReference type="ChEBI" id="CHEBI:30616"/>
        <dbReference type="ChEBI" id="CHEBI:43474"/>
        <dbReference type="ChEBI" id="CHEBI:456216"/>
    </reaction>
</comment>
<dbReference type="RefSeq" id="XP_012193348.1">
    <property type="nucleotide sequence ID" value="XM_012337958.1"/>
</dbReference>
<feature type="domain" description="P5B-type ATPase N-terminal" evidence="17">
    <location>
        <begin position="162"/>
        <end position="304"/>
    </location>
</feature>
<feature type="transmembrane region" description="Helical" evidence="13">
    <location>
        <begin position="1126"/>
        <end position="1143"/>
    </location>
</feature>
<dbReference type="InterPro" id="IPR023214">
    <property type="entry name" value="HAD_sf"/>
</dbReference>
<evidence type="ECO:0000259" key="15">
    <source>
        <dbReference type="Pfam" id="PF00122"/>
    </source>
</evidence>
<dbReference type="NCBIfam" id="TIGR01494">
    <property type="entry name" value="ATPase_P-type"/>
    <property type="match status" value="2"/>
</dbReference>
<evidence type="ECO:0000256" key="6">
    <source>
        <dbReference type="ARBA" id="ARBA00022741"/>
    </source>
</evidence>
<dbReference type="InterPro" id="IPR036412">
    <property type="entry name" value="HAD-like_sf"/>
</dbReference>
<dbReference type="FunFam" id="3.40.50.1000:FF:000068">
    <property type="entry name" value="Cation-transporting ATPase"/>
    <property type="match status" value="1"/>
</dbReference>
<dbReference type="InterPro" id="IPR004014">
    <property type="entry name" value="ATPase_P-typ_cation-transptr_N"/>
</dbReference>
<dbReference type="SFLD" id="SFLDS00003">
    <property type="entry name" value="Haloacid_Dehalogenase"/>
    <property type="match status" value="1"/>
</dbReference>
<evidence type="ECO:0000256" key="13">
    <source>
        <dbReference type="RuleBase" id="RU362082"/>
    </source>
</evidence>
<dbReference type="EC" id="7.2.2.-" evidence="13"/>
<dbReference type="InterPro" id="IPR047819">
    <property type="entry name" value="P5A-ATPase_N"/>
</dbReference>
<dbReference type="GO" id="GO:0006874">
    <property type="term" value="P:intracellular calcium ion homeostasis"/>
    <property type="evidence" value="ECO:0007669"/>
    <property type="project" value="TreeGrafter"/>
</dbReference>
<evidence type="ECO:0000256" key="10">
    <source>
        <dbReference type="ARBA" id="ARBA00022989"/>
    </source>
</evidence>
<keyword evidence="9 13" id="KW-1278">Translocase</keyword>
<reference evidence="19" key="1">
    <citation type="journal article" date="2013" name="Genome Announc.">
        <title>Draft genome sequence of the basidiomycetous yeast-like fungus Pseudozyma hubeiensis SY62, which produces an abundant amount of the biosurfactant mannosylerythritol lipids.</title>
        <authorList>
            <person name="Konishi M."/>
            <person name="Hatada Y."/>
            <person name="Horiuchi J."/>
        </authorList>
    </citation>
    <scope>NUCLEOTIDE SEQUENCE [LARGE SCALE GENOMIC DNA]</scope>
    <source>
        <strain evidence="19">SY62</strain>
    </source>
</reference>